<feature type="chain" id="PRO_5030757307" description="FAD/NAD(P)-binding domain-containing protein" evidence="5">
    <location>
        <begin position="24"/>
        <end position="445"/>
    </location>
</feature>
<keyword evidence="5" id="KW-0732">Signal</keyword>
<evidence type="ECO:0000313" key="7">
    <source>
        <dbReference type="EMBL" id="CAD9858690.1"/>
    </source>
</evidence>
<dbReference type="AlphaFoldDB" id="A0A7S2UTD2"/>
<dbReference type="GO" id="GO:0019646">
    <property type="term" value="P:aerobic electron transport chain"/>
    <property type="evidence" value="ECO:0007669"/>
    <property type="project" value="TreeGrafter"/>
</dbReference>
<dbReference type="InterPro" id="IPR036188">
    <property type="entry name" value="FAD/NAD-bd_sf"/>
</dbReference>
<accession>A0A7S2UTD2</accession>
<dbReference type="PRINTS" id="PR00411">
    <property type="entry name" value="PNDRDTASEI"/>
</dbReference>
<name>A0A7S2UTD2_9STRA</name>
<protein>
    <recommendedName>
        <fullName evidence="6">FAD/NAD(P)-binding domain-containing protein</fullName>
    </recommendedName>
</protein>
<keyword evidence="4" id="KW-0560">Oxidoreductase</keyword>
<dbReference type="InterPro" id="IPR051169">
    <property type="entry name" value="NADH-Q_oxidoreductase"/>
</dbReference>
<evidence type="ECO:0000256" key="4">
    <source>
        <dbReference type="ARBA" id="ARBA00023002"/>
    </source>
</evidence>
<evidence type="ECO:0000256" key="2">
    <source>
        <dbReference type="ARBA" id="ARBA00022630"/>
    </source>
</evidence>
<dbReference type="InterPro" id="IPR023753">
    <property type="entry name" value="FAD/NAD-binding_dom"/>
</dbReference>
<evidence type="ECO:0000256" key="1">
    <source>
        <dbReference type="ARBA" id="ARBA00001974"/>
    </source>
</evidence>
<gene>
    <name evidence="7" type="ORF">FJAP1339_LOCUS1208</name>
</gene>
<keyword evidence="2" id="KW-0285">Flavoprotein</keyword>
<dbReference type="Gene3D" id="3.50.50.100">
    <property type="match status" value="1"/>
</dbReference>
<comment type="cofactor">
    <cofactor evidence="1">
        <name>FAD</name>
        <dbReference type="ChEBI" id="CHEBI:57692"/>
    </cofactor>
</comment>
<dbReference type="Pfam" id="PF07992">
    <property type="entry name" value="Pyr_redox_2"/>
    <property type="match status" value="1"/>
</dbReference>
<sequence>MKNCRHLRRTLLALWCALNGSLAFTHISRATTGLRMSSNVQDGLDGGKICILGGGFAGLYTALKLAELPWKNQQQPKITIVDPKDKFVFQPLLYEYATETLDLAAVAAPYRDLVRGVAGLEVCQGRAVGVDLAAKEVEVEGKEDKLAYDKLVVALGTTPLLSTVPGADRNALTFHTLEDAYKLRQKIRALRASDRGTIKVVIVGASYSGVELAGSLVSYFGRSRARVTLINRGSDILRAAKIGNKKASEEVLSKGGVVVLNETEAMDVNEDGRVTILKKGDGEDLQELQSDLVVITSGTKVNTLALDGLTGLPKNKAGKLVVGASLKVKGSGGDVFAIGDNAVVSGMEDLPATAQVAIQQADTAAWNIRASMMGSRPIPFRFAELGEMLTLGGPDASMSSFGIDIKGPVATVARRLVYSVRQPTNSQRVKAGANLLDIRGLLKTK</sequence>
<dbReference type="PANTHER" id="PTHR42913:SF4">
    <property type="entry name" value="ALTERNATIVE NAD(P)H-UBIQUINONE OXIDOREDUCTASE C1, CHLOROPLASTIC_MITOCHONDRIAL"/>
    <property type="match status" value="1"/>
</dbReference>
<dbReference type="EMBL" id="HBHR01002759">
    <property type="protein sequence ID" value="CAD9858690.1"/>
    <property type="molecule type" value="Transcribed_RNA"/>
</dbReference>
<feature type="domain" description="FAD/NAD(P)-binding" evidence="6">
    <location>
        <begin position="48"/>
        <end position="361"/>
    </location>
</feature>
<dbReference type="PANTHER" id="PTHR42913">
    <property type="entry name" value="APOPTOSIS-INDUCING FACTOR 1"/>
    <property type="match status" value="1"/>
</dbReference>
<reference evidence="7" key="1">
    <citation type="submission" date="2021-01" db="EMBL/GenBank/DDBJ databases">
        <authorList>
            <person name="Corre E."/>
            <person name="Pelletier E."/>
            <person name="Niang G."/>
            <person name="Scheremetjew M."/>
            <person name="Finn R."/>
            <person name="Kale V."/>
            <person name="Holt S."/>
            <person name="Cochrane G."/>
            <person name="Meng A."/>
            <person name="Brown T."/>
            <person name="Cohen L."/>
        </authorList>
    </citation>
    <scope>NUCLEOTIDE SEQUENCE</scope>
    <source>
        <strain evidence="7">CCMP1661</strain>
    </source>
</reference>
<dbReference type="PRINTS" id="PR00368">
    <property type="entry name" value="FADPNR"/>
</dbReference>
<dbReference type="SUPFAM" id="SSF51905">
    <property type="entry name" value="FAD/NAD(P)-binding domain"/>
    <property type="match status" value="2"/>
</dbReference>
<keyword evidence="3" id="KW-0274">FAD</keyword>
<feature type="signal peptide" evidence="5">
    <location>
        <begin position="1"/>
        <end position="23"/>
    </location>
</feature>
<evidence type="ECO:0000256" key="3">
    <source>
        <dbReference type="ARBA" id="ARBA00022827"/>
    </source>
</evidence>
<dbReference type="GO" id="GO:0003955">
    <property type="term" value="F:NAD(P)H dehydrogenase (quinone) activity"/>
    <property type="evidence" value="ECO:0007669"/>
    <property type="project" value="TreeGrafter"/>
</dbReference>
<evidence type="ECO:0000259" key="6">
    <source>
        <dbReference type="Pfam" id="PF07992"/>
    </source>
</evidence>
<proteinExistence type="predicted"/>
<evidence type="ECO:0000256" key="5">
    <source>
        <dbReference type="SAM" id="SignalP"/>
    </source>
</evidence>
<organism evidence="7">
    <name type="scientific">Fibrocapsa japonica</name>
    <dbReference type="NCBI Taxonomy" id="94617"/>
    <lineage>
        <taxon>Eukaryota</taxon>
        <taxon>Sar</taxon>
        <taxon>Stramenopiles</taxon>
        <taxon>Ochrophyta</taxon>
        <taxon>Raphidophyceae</taxon>
        <taxon>Chattonellales</taxon>
        <taxon>Chattonellaceae</taxon>
        <taxon>Fibrocapsa</taxon>
    </lineage>
</organism>